<dbReference type="RefSeq" id="WP_217426422.1">
    <property type="nucleotide sequence ID" value="NZ_CADCXN010000042.1"/>
</dbReference>
<dbReference type="PRINTS" id="PR00150">
    <property type="entry name" value="PEPCARBXLASE"/>
</dbReference>
<name>A0A8S0W9D4_9GAMM</name>
<organism evidence="4 5">
    <name type="scientific">Candidatus Methylobacter favarea</name>
    <dbReference type="NCBI Taxonomy" id="2707345"/>
    <lineage>
        <taxon>Bacteria</taxon>
        <taxon>Pseudomonadati</taxon>
        <taxon>Pseudomonadota</taxon>
        <taxon>Gammaproteobacteria</taxon>
        <taxon>Methylococcales</taxon>
        <taxon>Methylococcaceae</taxon>
        <taxon>Methylobacter</taxon>
    </lineage>
</organism>
<dbReference type="Proteomes" id="UP000494216">
    <property type="component" value="Unassembled WGS sequence"/>
</dbReference>
<dbReference type="GO" id="GO:0006099">
    <property type="term" value="P:tricarboxylic acid cycle"/>
    <property type="evidence" value="ECO:0007669"/>
    <property type="project" value="InterPro"/>
</dbReference>
<keyword evidence="4" id="KW-0456">Lyase</keyword>
<dbReference type="InterPro" id="IPR015813">
    <property type="entry name" value="Pyrv/PenolPyrv_kinase-like_dom"/>
</dbReference>
<evidence type="ECO:0000256" key="3">
    <source>
        <dbReference type="PROSITE-ProRule" id="PRU10112"/>
    </source>
</evidence>
<proteinExistence type="predicted"/>
<dbReference type="AlphaFoldDB" id="A0A8S0W9D4"/>
<keyword evidence="5" id="KW-1185">Reference proteome</keyword>
<dbReference type="Pfam" id="PF00311">
    <property type="entry name" value="PEPcase"/>
    <property type="match status" value="1"/>
</dbReference>
<dbReference type="InterPro" id="IPR021135">
    <property type="entry name" value="PEP_COase"/>
</dbReference>
<dbReference type="Gene3D" id="1.20.1440.90">
    <property type="entry name" value="Phosphoenolpyruvate/pyruvate domain"/>
    <property type="match status" value="1"/>
</dbReference>
<dbReference type="InterPro" id="IPR033129">
    <property type="entry name" value="PEPCASE_His_AS"/>
</dbReference>
<dbReference type="PROSITE" id="PS00393">
    <property type="entry name" value="PEPCASE_2"/>
    <property type="match status" value="1"/>
</dbReference>
<dbReference type="PANTHER" id="PTHR30523">
    <property type="entry name" value="PHOSPHOENOLPYRUVATE CARBOXYLASE"/>
    <property type="match status" value="1"/>
</dbReference>
<dbReference type="GO" id="GO:0015977">
    <property type="term" value="P:carbon fixation"/>
    <property type="evidence" value="ECO:0007669"/>
    <property type="project" value="InterPro"/>
</dbReference>
<dbReference type="EMBL" id="CADCXN010000042">
    <property type="protein sequence ID" value="CAA9889884.1"/>
    <property type="molecule type" value="Genomic_DNA"/>
</dbReference>
<evidence type="ECO:0000256" key="1">
    <source>
        <dbReference type="ARBA" id="ARBA00003670"/>
    </source>
</evidence>
<evidence type="ECO:0000256" key="2">
    <source>
        <dbReference type="ARBA" id="ARBA00022419"/>
    </source>
</evidence>
<dbReference type="GO" id="GO:0005829">
    <property type="term" value="C:cytosol"/>
    <property type="evidence" value="ECO:0007669"/>
    <property type="project" value="TreeGrafter"/>
</dbReference>
<comment type="caution">
    <text evidence="4">The sequence shown here is derived from an EMBL/GenBank/DDBJ whole genome shotgun (WGS) entry which is preliminary data.</text>
</comment>
<accession>A0A8S0W9D4</accession>
<dbReference type="SUPFAM" id="SSF51621">
    <property type="entry name" value="Phosphoenolpyruvate/pyruvate domain"/>
    <property type="match status" value="1"/>
</dbReference>
<feature type="active site" evidence="3">
    <location>
        <position position="577"/>
    </location>
</feature>
<comment type="function">
    <text evidence="1">Forms oxaloacetate, a four-carbon dicarboxylic acid source for the tricarboxylic acid cycle.</text>
</comment>
<evidence type="ECO:0000313" key="5">
    <source>
        <dbReference type="Proteomes" id="UP000494216"/>
    </source>
</evidence>
<protein>
    <recommendedName>
        <fullName evidence="2">Phosphoenolpyruvate carboxylase</fullName>
    </recommendedName>
</protein>
<dbReference type="PANTHER" id="PTHR30523:SF32">
    <property type="entry name" value="PHOSPHOENOLPYRUVATE CARBOXYLASE"/>
    <property type="match status" value="1"/>
</dbReference>
<reference evidence="4 5" key="1">
    <citation type="submission" date="2020-02" db="EMBL/GenBank/DDBJ databases">
        <authorList>
            <person name="Hogendoorn C."/>
        </authorList>
    </citation>
    <scope>NUCLEOTIDE SEQUENCE [LARGE SCALE GENOMIC DNA]</scope>
    <source>
        <strain evidence="4">METHB21</strain>
    </source>
</reference>
<sequence>MASIIYSSGEHPSIADRSAAYANQNIAFLFDLLMDVIRYRLPELEAVIRNESAIPANNPKLLLRFLQARGIWFQLLQIAEEDGGMLRRRTIEVEQGADQVMGTFDWVFSEAAQANISAHDIQTLLNNAKIIPVMTAHPTEAKRVSVLEIHRRIYLLLVELQSSRWTPREHDALVDKVRNEIDLLWLTGELRLEKPTVAQEVAWGLHFFNEALFEQSAELLNKLDFALNQYYPEADFTIPPLFQFGSWIGGDRDGNPFVTNEVTRNTLFHNRRACLYRYKQKLQGLIHNLIIARHNIKIPASFLAVLDQELKCIENGQAIAARNPGELFRQFTVCMSHKLAKTIEASERNSFPECNQYAYYSADELINDLRILETALLESKSAGITKMLVTPLRREAEIFRFRTANLDLRQNSTVITKTLISLWAAINQKEETDRPAETTLEWESWIKEQLDNPLQIDIPAGNLSAEARETFELMQLVVGSREKFDERAFGNFILSMTRTSTDILGVYLIAKFAGLFIKEDGIEYCLLPIVPLFETIEDLRVAPAVMRGLLTIPLIRHSIVKQGGTQEVMLGYSDSNKDGGYLTSNWELSKAQTRLMAVAEDCKIPISFFHGRGGSVSRGGAPAGRAIAAQPAGSVHGQLRVTEQGEVISSKFANRGTALYNLQLLAASVFEHSLKSTTEAELRPRKEHYEALEELSQLSYEAYRLLIEQPGLVDYYASASPVEELALLNIGSRPARRFGASSLSDLRAIPWVFAWTQNRHLIPGWYGFGSALEKFSQAHGQAGRDLLQQLFEQSRVFRLVIDEVEKTLCQVDLLIGKDYSELVTDSSVREQIFSRVQDEYHRTVQHVLAVSGSNLLAERFPRFRRKLGRRLPSINQVGREQVKLVKFFRETNKENQEQQKKLVSLLLSINCIATGLGWTG</sequence>
<dbReference type="GO" id="GO:0008964">
    <property type="term" value="F:phosphoenolpyruvate carboxylase activity"/>
    <property type="evidence" value="ECO:0007669"/>
    <property type="project" value="InterPro"/>
</dbReference>
<gene>
    <name evidence="4" type="primary">ppc</name>
    <name evidence="4" type="ORF">METHB2_150008</name>
</gene>
<evidence type="ECO:0000313" key="4">
    <source>
        <dbReference type="EMBL" id="CAA9889884.1"/>
    </source>
</evidence>